<feature type="compositionally biased region" description="Low complexity" evidence="1">
    <location>
        <begin position="1"/>
        <end position="19"/>
    </location>
</feature>
<dbReference type="InParanoid" id="Q7S6R5"/>
<feature type="region of interest" description="Disordered" evidence="1">
    <location>
        <begin position="528"/>
        <end position="605"/>
    </location>
</feature>
<dbReference type="PaxDb" id="5141-EFNCRP00000005568"/>
<gene>
    <name evidence="2" type="ORF">NCU05524</name>
</gene>
<evidence type="ECO:0000256" key="1">
    <source>
        <dbReference type="SAM" id="MobiDB-lite"/>
    </source>
</evidence>
<feature type="compositionally biased region" description="Low complexity" evidence="1">
    <location>
        <begin position="354"/>
        <end position="367"/>
    </location>
</feature>
<dbReference type="OrthoDB" id="4581787at2759"/>
<dbReference type="Proteomes" id="UP000001805">
    <property type="component" value="Chromosome 5, Linkage Group VI"/>
</dbReference>
<dbReference type="GeneID" id="3876608"/>
<dbReference type="VEuPathDB" id="FungiDB:NCU05524"/>
<reference evidence="2 3" key="1">
    <citation type="journal article" date="2003" name="Nature">
        <title>The genome sequence of the filamentous fungus Neurospora crassa.</title>
        <authorList>
            <person name="Galagan J.E."/>
            <person name="Calvo S.E."/>
            <person name="Borkovich K.A."/>
            <person name="Selker E.U."/>
            <person name="Read N.D."/>
            <person name="Jaffe D."/>
            <person name="FitzHugh W."/>
            <person name="Ma L.J."/>
            <person name="Smirnov S."/>
            <person name="Purcell S."/>
            <person name="Rehman B."/>
            <person name="Elkins T."/>
            <person name="Engels R."/>
            <person name="Wang S."/>
            <person name="Nielsen C.B."/>
            <person name="Butler J."/>
            <person name="Endrizzi M."/>
            <person name="Qui D."/>
            <person name="Ianakiev P."/>
            <person name="Bell-Pedersen D."/>
            <person name="Nelson M.A."/>
            <person name="Werner-Washburne M."/>
            <person name="Selitrennikoff C.P."/>
            <person name="Kinsey J.A."/>
            <person name="Braun E.L."/>
            <person name="Zelter A."/>
            <person name="Schulte U."/>
            <person name="Kothe G.O."/>
            <person name="Jedd G."/>
            <person name="Mewes W."/>
            <person name="Staben C."/>
            <person name="Marcotte E."/>
            <person name="Greenberg D."/>
            <person name="Roy A."/>
            <person name="Foley K."/>
            <person name="Naylor J."/>
            <person name="Stange-Thomann N."/>
            <person name="Barrett R."/>
            <person name="Gnerre S."/>
            <person name="Kamal M."/>
            <person name="Kamvysselis M."/>
            <person name="Mauceli E."/>
            <person name="Bielke C."/>
            <person name="Rudd S."/>
            <person name="Frishman D."/>
            <person name="Krystofova S."/>
            <person name="Rasmussen C."/>
            <person name="Metzenberg R.L."/>
            <person name="Perkins D.D."/>
            <person name="Kroken S."/>
            <person name="Cogoni C."/>
            <person name="Macino G."/>
            <person name="Catcheside D."/>
            <person name="Li W."/>
            <person name="Pratt R.J."/>
            <person name="Osmani S.A."/>
            <person name="DeSouza C.P."/>
            <person name="Glass L."/>
            <person name="Orbach M.J."/>
            <person name="Berglund J.A."/>
            <person name="Voelker R."/>
            <person name="Yarden O."/>
            <person name="Plamann M."/>
            <person name="Seiler S."/>
            <person name="Dunlap J."/>
            <person name="Radford A."/>
            <person name="Aramayo R."/>
            <person name="Natvig D.O."/>
            <person name="Alex L.A."/>
            <person name="Mannhaupt G."/>
            <person name="Ebbole D.J."/>
            <person name="Freitag M."/>
            <person name="Paulsen I."/>
            <person name="Sachs M.S."/>
            <person name="Lander E.S."/>
            <person name="Nusbaum C."/>
            <person name="Birren B."/>
        </authorList>
    </citation>
    <scope>NUCLEOTIDE SEQUENCE [LARGE SCALE GENOMIC DNA]</scope>
    <source>
        <strain evidence="3">ATCC 24698 / 74-OR23-1A / CBS 708.71 / DSM 1257 / FGSC 987</strain>
    </source>
</reference>
<dbReference type="RefSeq" id="XP_960486.3">
    <property type="nucleotide sequence ID" value="XM_955393.3"/>
</dbReference>
<keyword evidence="3" id="KW-1185">Reference proteome</keyword>
<feature type="region of interest" description="Disordered" evidence="1">
    <location>
        <begin position="141"/>
        <end position="176"/>
    </location>
</feature>
<protein>
    <submittedName>
        <fullName evidence="2">Uncharacterized protein</fullName>
    </submittedName>
</protein>
<proteinExistence type="predicted"/>
<sequence>MSRRLSSSTGETESSTPLPYASPLLTSPWKASTRFEESDNEESDGTELVLLGHNNCSRFPAKGAVKVETPKAQADTYSAWSSINPPPDFETILNARGEAYRNLPKLKGLPLSTSGSPNHFVSFAAQADDCFANLEGSELAEKDHHRSSKEQAVRYRKGSRPSVLKPQEDNIQDNSIHNDNVHSNETSFVQVTWLLLLTFNAVVRGTSRLVLFSTLVPLLFVKRTGLFVLCALFEVVGVWLLFASQCYNILLLIVRKLTLIARIQCIKGLIWALKLLKWSITFKAALRRDEGPAGHSTDHPKLISSTEDKGSLLSHSTASPQDLQNSSSTATAKSSRSSLSSRFGRKAMDHDVGPSTEATEPTPTCEEAPPPLPINPRFVSTAMPSAYWAGRFTSLHDRFHNEILGPRNLNLIIEAHAFLSTTSSDLNNSTTTPSPPASAFNNPSTSVYASSRIVPIRDLSFYTPAMMHPNADQLGLKTTENRHIPHYIRCIPHSATTNAIMQSSRKSSTYVSERNPAVYKTVQHEETYNPKVPSPSMIPTRVIPRSESSRILPRRPLPEPPVSESSRVLPRRPLPETSFSESPSDIHIYPQESQNSNNPPTKYNNCSSTSFRMKNTDRPNRIMSESRAQAQREREAMLRRVTVADATALTDDDNRCRRVFVHLEACCVTDEARNSLYAWQQDYARRTQREVLLPKGGTMHGPRGFKSSVFGRSLFGSRRSRGSLPSGPGGGSITTGLNVDLGQPQSEVRPSKTERSLLQVPRRVFTHGKSASMKVDSMEPSSYGHRLERHGTVRGVEADNEVRKERYQHRMSLA</sequence>
<accession>Q7S6R5</accession>
<feature type="compositionally biased region" description="Low complexity" evidence="1">
    <location>
        <begin position="326"/>
        <end position="342"/>
    </location>
</feature>
<dbReference type="AlphaFoldDB" id="Q7S6R5"/>
<dbReference type="KEGG" id="ncr:NCU05524"/>
<organism evidence="2 3">
    <name type="scientific">Neurospora crassa (strain ATCC 24698 / 74-OR23-1A / CBS 708.71 / DSM 1257 / FGSC 987)</name>
    <dbReference type="NCBI Taxonomy" id="367110"/>
    <lineage>
        <taxon>Eukaryota</taxon>
        <taxon>Fungi</taxon>
        <taxon>Dikarya</taxon>
        <taxon>Ascomycota</taxon>
        <taxon>Pezizomycotina</taxon>
        <taxon>Sordariomycetes</taxon>
        <taxon>Sordariomycetidae</taxon>
        <taxon>Sordariales</taxon>
        <taxon>Sordariaceae</taxon>
        <taxon>Neurospora</taxon>
    </lineage>
</organism>
<dbReference type="HOGENOM" id="CLU_363727_0_0_1"/>
<name>Q7S6R5_NEUCR</name>
<feature type="region of interest" description="Disordered" evidence="1">
    <location>
        <begin position="311"/>
        <end position="372"/>
    </location>
</feature>
<feature type="compositionally biased region" description="Polar residues" evidence="1">
    <location>
        <begin position="313"/>
        <end position="325"/>
    </location>
</feature>
<feature type="region of interest" description="Disordered" evidence="1">
    <location>
        <begin position="423"/>
        <end position="444"/>
    </location>
</feature>
<feature type="compositionally biased region" description="Polar residues" evidence="1">
    <location>
        <begin position="591"/>
        <end position="605"/>
    </location>
</feature>
<feature type="compositionally biased region" description="Basic and acidic residues" evidence="1">
    <location>
        <begin position="141"/>
        <end position="153"/>
    </location>
</feature>
<dbReference type="EMBL" id="CM002241">
    <property type="protein sequence ID" value="EAA31250.3"/>
    <property type="molecule type" value="Genomic_DNA"/>
</dbReference>
<feature type="region of interest" description="Disordered" evidence="1">
    <location>
        <begin position="1"/>
        <end position="25"/>
    </location>
</feature>
<evidence type="ECO:0000313" key="3">
    <source>
        <dbReference type="Proteomes" id="UP000001805"/>
    </source>
</evidence>
<evidence type="ECO:0000313" key="2">
    <source>
        <dbReference type="EMBL" id="EAA31250.3"/>
    </source>
</evidence>